<protein>
    <submittedName>
        <fullName evidence="1">Uncharacterized protein</fullName>
    </submittedName>
</protein>
<dbReference type="PATRIC" id="fig|1306954.6.peg.2032"/>
<sequence>MPILAQLRMGPINAGVSVDQLLVALDNQRFSGHKLAALLLDQFFILQISNDLRPEFSLKGQAVPG</sequence>
<keyword evidence="2" id="KW-1185">Reference proteome</keyword>
<accession>A0A137S404</accession>
<reference evidence="2" key="1">
    <citation type="submission" date="2015-12" db="EMBL/GenBank/DDBJ databases">
        <authorList>
            <person name="Lima A."/>
            <person name="Farahani Zayas N."/>
            <person name="Castro Da Silva M.A."/>
            <person name="Cabral A."/>
            <person name="Pessatti M.L."/>
        </authorList>
    </citation>
    <scope>NUCLEOTIDE SEQUENCE [LARGE SCALE GENOMIC DNA]</scope>
    <source>
        <strain evidence="2">LAMA 842</strain>
    </source>
</reference>
<dbReference type="Proteomes" id="UP000070282">
    <property type="component" value="Unassembled WGS sequence"/>
</dbReference>
<dbReference type="RefSeq" id="WP_058092241.1">
    <property type="nucleotide sequence ID" value="NZ_LOCO01000025.1"/>
</dbReference>
<evidence type="ECO:0000313" key="1">
    <source>
        <dbReference type="EMBL" id="KXO07163.1"/>
    </source>
</evidence>
<comment type="caution">
    <text evidence="1">The sequence shown here is derived from an EMBL/GenBank/DDBJ whole genome shotgun (WGS) entry which is preliminary data.</text>
</comment>
<organism evidence="1 2">
    <name type="scientific">Marinobacter excellens LAMA 842</name>
    <dbReference type="NCBI Taxonomy" id="1306954"/>
    <lineage>
        <taxon>Bacteria</taxon>
        <taxon>Pseudomonadati</taxon>
        <taxon>Pseudomonadota</taxon>
        <taxon>Gammaproteobacteria</taxon>
        <taxon>Pseudomonadales</taxon>
        <taxon>Marinobacteraceae</taxon>
        <taxon>Marinobacter</taxon>
    </lineage>
</organism>
<dbReference type="EMBL" id="LOCO01000025">
    <property type="protein sequence ID" value="KXO07163.1"/>
    <property type="molecule type" value="Genomic_DNA"/>
</dbReference>
<proteinExistence type="predicted"/>
<dbReference type="AlphaFoldDB" id="A0A137S404"/>
<gene>
    <name evidence="1" type="ORF">J122_3463</name>
</gene>
<evidence type="ECO:0000313" key="2">
    <source>
        <dbReference type="Proteomes" id="UP000070282"/>
    </source>
</evidence>
<name>A0A137S404_9GAMM</name>